<reference evidence="1 2" key="3">
    <citation type="journal article" date="2019" name="Int. J. Syst. Evol. Microbiol.">
        <title>Nitrosopumilus adriaticus sp. nov. and Nitrosopumilus piranensis sp. nov., two ammonia-oxidizing archaea from the Adriatic Sea and members of the class Nitrososphaeria.</title>
        <authorList>
            <person name="Bayer B."/>
            <person name="Vojvoda J."/>
            <person name="Reinthaler T."/>
            <person name="Reyes C."/>
            <person name="Pinto M."/>
            <person name="Herndl G.J."/>
        </authorList>
    </citation>
    <scope>NUCLEOTIDE SEQUENCE [LARGE SCALE GENOMIC DNA]</scope>
    <source>
        <strain evidence="1 2">D3C</strain>
    </source>
</reference>
<proteinExistence type="predicted"/>
<dbReference type="RefSeq" id="WP_148703235.1">
    <property type="nucleotide sequence ID" value="NZ_CP010868.1"/>
</dbReference>
<sequence>MPHIVFDKRIDLNDFSNKFDPIFQKEPTLIKISTIFVDKNGLTALLPTIVISDIHQEFLIEISTRKEKTTIRLYPATDPEKTDGVKTSMALLAKQIISYYSDFKVTKTNLSDYLKLVVVN</sequence>
<dbReference type="EMBL" id="CP010868">
    <property type="protein sequence ID" value="AJM92385.1"/>
    <property type="molecule type" value="Genomic_DNA"/>
</dbReference>
<dbReference type="GeneID" id="41600314"/>
<dbReference type="KEGG" id="nid:NPIRD3C_1173"/>
<keyword evidence="2" id="KW-1185">Reference proteome</keyword>
<evidence type="ECO:0000313" key="1">
    <source>
        <dbReference type="EMBL" id="AJM92385.1"/>
    </source>
</evidence>
<organism evidence="1 2">
    <name type="scientific">Nitrosopumilus piranensis</name>
    <dbReference type="NCBI Taxonomy" id="1582439"/>
    <lineage>
        <taxon>Archaea</taxon>
        <taxon>Nitrososphaerota</taxon>
        <taxon>Nitrososphaeria</taxon>
        <taxon>Nitrosopumilales</taxon>
        <taxon>Nitrosopumilaceae</taxon>
        <taxon>Nitrosopumilus</taxon>
    </lineage>
</organism>
<accession>A0A0C5BZF8</accession>
<dbReference type="OrthoDB" id="9070at2157"/>
<reference evidence="2" key="1">
    <citation type="submission" date="2015-02" db="EMBL/GenBank/DDBJ databases">
        <title>Characterization of two novel Thaumarchaeota isolated from the Northern Adriatic Sea.</title>
        <authorList>
            <person name="Bayer B."/>
            <person name="Vojvoda J."/>
            <person name="Offre P."/>
            <person name="Srivastava A."/>
            <person name="Elisabeth N."/>
            <person name="Garcia J.A.L."/>
            <person name="Schleper C."/>
            <person name="Herndl G.J."/>
        </authorList>
    </citation>
    <scope>NUCLEOTIDE SEQUENCE [LARGE SCALE GENOMIC DNA]</scope>
    <source>
        <strain evidence="2">D3C</strain>
    </source>
</reference>
<evidence type="ECO:0000313" key="2">
    <source>
        <dbReference type="Proteomes" id="UP000032027"/>
    </source>
</evidence>
<gene>
    <name evidence="1" type="ORF">NPIRD3C_1173</name>
</gene>
<dbReference type="PATRIC" id="fig|1582439.9.peg.1208"/>
<dbReference type="Proteomes" id="UP000032027">
    <property type="component" value="Chromosome"/>
</dbReference>
<reference evidence="1 2" key="2">
    <citation type="journal article" date="2016" name="ISME J.">
        <title>Physiological and genomic characterization of two novel marine thaumarchaeal strains indicates niche differentiation.</title>
        <authorList>
            <person name="Bayer B."/>
            <person name="Vojvoda J."/>
            <person name="Offre P."/>
            <person name="Alves R.J."/>
            <person name="Elisabeth N.H."/>
            <person name="Garcia J.A."/>
            <person name="Volland J.M."/>
            <person name="Srivastava A."/>
            <person name="Schleper C."/>
            <person name="Herndl G.J."/>
        </authorList>
    </citation>
    <scope>NUCLEOTIDE SEQUENCE [LARGE SCALE GENOMIC DNA]</scope>
    <source>
        <strain evidence="1 2">D3C</strain>
    </source>
</reference>
<name>A0A0C5BZF8_9ARCH</name>
<protein>
    <submittedName>
        <fullName evidence="1">Uncharacterized protein</fullName>
    </submittedName>
</protein>
<dbReference type="STRING" id="1582439.NPIRD3C_1173"/>
<dbReference type="AlphaFoldDB" id="A0A0C5BZF8"/>
<dbReference type="HOGENOM" id="CLU_2069318_0_0_2"/>